<accession>Q07SD2</accession>
<feature type="domain" description="STAS" evidence="1">
    <location>
        <begin position="1"/>
        <end position="99"/>
    </location>
</feature>
<dbReference type="eggNOG" id="COG1366">
    <property type="taxonomic scope" value="Bacteria"/>
</dbReference>
<dbReference type="InterPro" id="IPR002645">
    <property type="entry name" value="STAS_dom"/>
</dbReference>
<dbReference type="OrthoDB" id="8236316at2"/>
<dbReference type="PANTHER" id="PTHR33495">
    <property type="entry name" value="ANTI-SIGMA FACTOR ANTAGONIST TM_1081-RELATED-RELATED"/>
    <property type="match status" value="1"/>
</dbReference>
<dbReference type="Pfam" id="PF13466">
    <property type="entry name" value="STAS_2"/>
    <property type="match status" value="1"/>
</dbReference>
<dbReference type="GO" id="GO:0043856">
    <property type="term" value="F:anti-sigma factor antagonist activity"/>
    <property type="evidence" value="ECO:0007669"/>
    <property type="project" value="TreeGrafter"/>
</dbReference>
<dbReference type="InterPro" id="IPR036513">
    <property type="entry name" value="STAS_dom_sf"/>
</dbReference>
<evidence type="ECO:0000313" key="2">
    <source>
        <dbReference type="EMBL" id="ABJ05152.1"/>
    </source>
</evidence>
<protein>
    <submittedName>
        <fullName evidence="2">Anti-sigma-factor antagonist</fullName>
    </submittedName>
</protein>
<dbReference type="STRING" id="316055.RPE_1200"/>
<dbReference type="AlphaFoldDB" id="Q07SD2"/>
<name>Q07SD2_RHOP5</name>
<dbReference type="HOGENOM" id="CLU_115403_9_1_5"/>
<evidence type="ECO:0000259" key="1">
    <source>
        <dbReference type="PROSITE" id="PS50801"/>
    </source>
</evidence>
<dbReference type="SUPFAM" id="SSF52091">
    <property type="entry name" value="SpoIIaa-like"/>
    <property type="match status" value="1"/>
</dbReference>
<organism evidence="2">
    <name type="scientific">Rhodopseudomonas palustris (strain BisA53)</name>
    <dbReference type="NCBI Taxonomy" id="316055"/>
    <lineage>
        <taxon>Bacteria</taxon>
        <taxon>Pseudomonadati</taxon>
        <taxon>Pseudomonadota</taxon>
        <taxon>Alphaproteobacteria</taxon>
        <taxon>Hyphomicrobiales</taxon>
        <taxon>Nitrobacteraceae</taxon>
        <taxon>Rhodopseudomonas</taxon>
    </lineage>
</organism>
<dbReference type="KEGG" id="rpe:RPE_1200"/>
<dbReference type="PROSITE" id="PS50801">
    <property type="entry name" value="STAS"/>
    <property type="match status" value="1"/>
</dbReference>
<gene>
    <name evidence="2" type="ordered locus">RPE_1200</name>
</gene>
<reference evidence="2" key="1">
    <citation type="submission" date="2006-09" db="EMBL/GenBank/DDBJ databases">
        <title>Complete sequence of Rhodopseudomonas palustris BisA53.</title>
        <authorList>
            <consortium name="US DOE Joint Genome Institute"/>
            <person name="Copeland A."/>
            <person name="Lucas S."/>
            <person name="Lapidus A."/>
            <person name="Barry K."/>
            <person name="Detter J.C."/>
            <person name="Glavina del Rio T."/>
            <person name="Hammon N."/>
            <person name="Israni S."/>
            <person name="Dalin E."/>
            <person name="Tice H."/>
            <person name="Pitluck S."/>
            <person name="Chain P."/>
            <person name="Malfatti S."/>
            <person name="Shin M."/>
            <person name="Vergez L."/>
            <person name="Schmutz J."/>
            <person name="Larimer F."/>
            <person name="Land M."/>
            <person name="Hauser L."/>
            <person name="Pelletier D.A."/>
            <person name="Kyrpides N."/>
            <person name="Kim E."/>
            <person name="Harwood C.S."/>
            <person name="Oda Y."/>
            <person name="Richardson P."/>
        </authorList>
    </citation>
    <scope>NUCLEOTIDE SEQUENCE [LARGE SCALE GENOMIC DNA]</scope>
    <source>
        <strain evidence="2">BisA53</strain>
    </source>
</reference>
<dbReference type="InterPro" id="IPR058548">
    <property type="entry name" value="MlaB-like_STAS"/>
</dbReference>
<dbReference type="CDD" id="cd07043">
    <property type="entry name" value="STAS_anti-anti-sigma_factors"/>
    <property type="match status" value="1"/>
</dbReference>
<sequence>MQYELKDNDATVALSGDLTFTDHVAFREIADRLARCSARTVTIEVSNLKFIDSAGLGMLLIAREEAVKSNRTLVLRGAQGQVNRMFELTKFATLFTVEA</sequence>
<dbReference type="PANTHER" id="PTHR33495:SF2">
    <property type="entry name" value="ANTI-SIGMA FACTOR ANTAGONIST TM_1081-RELATED"/>
    <property type="match status" value="1"/>
</dbReference>
<dbReference type="Gene3D" id="3.30.750.24">
    <property type="entry name" value="STAS domain"/>
    <property type="match status" value="1"/>
</dbReference>
<dbReference type="EMBL" id="CP000463">
    <property type="protein sequence ID" value="ABJ05152.1"/>
    <property type="molecule type" value="Genomic_DNA"/>
</dbReference>
<proteinExistence type="predicted"/>